<dbReference type="EMBL" id="LUEZ02000158">
    <property type="protein sequence ID" value="RDB15441.1"/>
    <property type="molecule type" value="Genomic_DNA"/>
</dbReference>
<accession>A0A369J0B6</accession>
<keyword evidence="2" id="KW-1185">Reference proteome</keyword>
<dbReference type="AlphaFoldDB" id="A0A369J0B6"/>
<protein>
    <recommendedName>
        <fullName evidence="3">F-box domain-containing protein</fullName>
    </recommendedName>
</protein>
<gene>
    <name evidence="1" type="ORF">Hypma_004233</name>
</gene>
<organism evidence="1 2">
    <name type="scientific">Hypsizygus marmoreus</name>
    <name type="common">White beech mushroom</name>
    <name type="synonym">Agaricus marmoreus</name>
    <dbReference type="NCBI Taxonomy" id="39966"/>
    <lineage>
        <taxon>Eukaryota</taxon>
        <taxon>Fungi</taxon>
        <taxon>Dikarya</taxon>
        <taxon>Basidiomycota</taxon>
        <taxon>Agaricomycotina</taxon>
        <taxon>Agaricomycetes</taxon>
        <taxon>Agaricomycetidae</taxon>
        <taxon>Agaricales</taxon>
        <taxon>Tricholomatineae</taxon>
        <taxon>Lyophyllaceae</taxon>
        <taxon>Hypsizygus</taxon>
    </lineage>
</organism>
<dbReference type="Proteomes" id="UP000076154">
    <property type="component" value="Unassembled WGS sequence"/>
</dbReference>
<sequence length="248" mass="27868">MALECRPTGRRDPFSPRQSSFILSPSPTLPQELLDKIIDILCHDFETLKCCSVASSMLHSRSQMHIFSTICIYSLDNVQRLRNLVDTNSTLLGNVRELKIANISDIGKYDTDIPYILRMAISLRSLSILSARCSWSSIHRNTRDALIQAFRSPSLVSLSINLMYSFPIPIFALDINVPYLALKEVTFDAFTGDFPSATSADYSRMAVHTLEVSFSTVSLVHTVIELPNSFITRIRRGEFEIVVDACIL</sequence>
<proteinExistence type="predicted"/>
<name>A0A369J0B6_HYPMA</name>
<dbReference type="InParanoid" id="A0A369J0B6"/>
<evidence type="ECO:0000313" key="1">
    <source>
        <dbReference type="EMBL" id="RDB15441.1"/>
    </source>
</evidence>
<dbReference type="OrthoDB" id="2745898at2759"/>
<evidence type="ECO:0000313" key="2">
    <source>
        <dbReference type="Proteomes" id="UP000076154"/>
    </source>
</evidence>
<reference evidence="1" key="1">
    <citation type="submission" date="2018-04" db="EMBL/GenBank/DDBJ databases">
        <title>Whole genome sequencing of Hypsizygus marmoreus.</title>
        <authorList>
            <person name="Choi I.-G."/>
            <person name="Min B."/>
            <person name="Kim J.-G."/>
            <person name="Kim S."/>
            <person name="Oh Y.-L."/>
            <person name="Kong W.-S."/>
            <person name="Park H."/>
            <person name="Jeong J."/>
            <person name="Song E.-S."/>
        </authorList>
    </citation>
    <scope>NUCLEOTIDE SEQUENCE [LARGE SCALE GENOMIC DNA]</scope>
    <source>
        <strain evidence="1">51987-8</strain>
    </source>
</reference>
<comment type="caution">
    <text evidence="1">The sequence shown here is derived from an EMBL/GenBank/DDBJ whole genome shotgun (WGS) entry which is preliminary data.</text>
</comment>
<evidence type="ECO:0008006" key="3">
    <source>
        <dbReference type="Google" id="ProtNLM"/>
    </source>
</evidence>